<dbReference type="RefSeq" id="WP_012258782.1">
    <property type="nucleotide sequence ID" value="NC_010175.1"/>
</dbReference>
<dbReference type="KEGG" id="cau:Caur_2930"/>
<protein>
    <submittedName>
        <fullName evidence="1">Uncharacterized protein</fullName>
    </submittedName>
</protein>
<organism evidence="1 2">
    <name type="scientific">Chloroflexus aurantiacus (strain ATCC 29366 / DSM 635 / J-10-fl)</name>
    <dbReference type="NCBI Taxonomy" id="324602"/>
    <lineage>
        <taxon>Bacteria</taxon>
        <taxon>Bacillati</taxon>
        <taxon>Chloroflexota</taxon>
        <taxon>Chloroflexia</taxon>
        <taxon>Chloroflexales</taxon>
        <taxon>Chloroflexineae</taxon>
        <taxon>Chloroflexaceae</taxon>
        <taxon>Chloroflexus</taxon>
    </lineage>
</organism>
<dbReference type="InParanoid" id="A9WFX5"/>
<keyword evidence="2" id="KW-1185">Reference proteome</keyword>
<gene>
    <name evidence="1" type="ordered locus">Caur_2930</name>
</gene>
<accession>A9WFX5</accession>
<evidence type="ECO:0000313" key="2">
    <source>
        <dbReference type="Proteomes" id="UP000002008"/>
    </source>
</evidence>
<dbReference type="AlphaFoldDB" id="A9WFX5"/>
<dbReference type="PATRIC" id="fig|324602.8.peg.3301"/>
<dbReference type="HOGENOM" id="CLU_2615575_0_0_0"/>
<dbReference type="EnsemblBacteria" id="ABY36129">
    <property type="protein sequence ID" value="ABY36129"/>
    <property type="gene ID" value="Caur_2930"/>
</dbReference>
<proteinExistence type="predicted"/>
<sequence>MTAARRTPYTLPQLPFTGNQPLHAEIADPTWPLAFKTLLLLNGATSVHDQLLVSLSEADLVALRGSLLLLQHDEPTNIA</sequence>
<dbReference type="Proteomes" id="UP000002008">
    <property type="component" value="Chromosome"/>
</dbReference>
<reference evidence="2" key="1">
    <citation type="journal article" date="2011" name="BMC Genomics">
        <title>Complete genome sequence of the filamentous anoxygenic phototrophic bacterium Chloroflexus aurantiacus.</title>
        <authorList>
            <person name="Tang K.H."/>
            <person name="Barry K."/>
            <person name="Chertkov O."/>
            <person name="Dalin E."/>
            <person name="Han C.S."/>
            <person name="Hauser L.J."/>
            <person name="Honchak B.M."/>
            <person name="Karbach L.E."/>
            <person name="Land M.L."/>
            <person name="Lapidus A."/>
            <person name="Larimer F.W."/>
            <person name="Mikhailova N."/>
            <person name="Pitluck S."/>
            <person name="Pierson B.K."/>
            <person name="Blankenship R.E."/>
        </authorList>
    </citation>
    <scope>NUCLEOTIDE SEQUENCE [LARGE SCALE GENOMIC DNA]</scope>
    <source>
        <strain evidence="2">ATCC 29366 / DSM 635 / J-10-fl</strain>
    </source>
</reference>
<dbReference type="EMBL" id="CP000909">
    <property type="protein sequence ID" value="ABY36129.1"/>
    <property type="molecule type" value="Genomic_DNA"/>
</dbReference>
<name>A9WFX5_CHLAA</name>
<evidence type="ECO:0000313" key="1">
    <source>
        <dbReference type="EMBL" id="ABY36129.1"/>
    </source>
</evidence>